<evidence type="ECO:0000313" key="1">
    <source>
        <dbReference type="EMBL" id="SDI22207.1"/>
    </source>
</evidence>
<evidence type="ECO:0000313" key="2">
    <source>
        <dbReference type="Proteomes" id="UP000199706"/>
    </source>
</evidence>
<sequence>MTWRVYTMPRPASAFNWMPTLARIRELVEADGGQFSLQLVDAEYEAATEAARACGWDGQFLEGPHVFTLPNADAMQFGLVWTQPDEALTTFVVSPRSLPWLE</sequence>
<name>A0A1G8IU36_9BURK</name>
<reference evidence="1 2" key="1">
    <citation type="submission" date="2016-10" db="EMBL/GenBank/DDBJ databases">
        <authorList>
            <person name="de Groot N.N."/>
        </authorList>
    </citation>
    <scope>NUCLEOTIDE SEQUENCE [LARGE SCALE GENOMIC DNA]</scope>
    <source>
        <strain evidence="1 2">LMG 2247</strain>
    </source>
</reference>
<organism evidence="1 2">
    <name type="scientific">Paraburkholderia phenazinium</name>
    <dbReference type="NCBI Taxonomy" id="60549"/>
    <lineage>
        <taxon>Bacteria</taxon>
        <taxon>Pseudomonadati</taxon>
        <taxon>Pseudomonadota</taxon>
        <taxon>Betaproteobacteria</taxon>
        <taxon>Burkholderiales</taxon>
        <taxon>Burkholderiaceae</taxon>
        <taxon>Paraburkholderia</taxon>
    </lineage>
</organism>
<accession>A0A1G8IU36</accession>
<proteinExistence type="predicted"/>
<dbReference type="AlphaFoldDB" id="A0A1G8IU36"/>
<protein>
    <submittedName>
        <fullName evidence="1">Uncharacterized protein</fullName>
    </submittedName>
</protein>
<gene>
    <name evidence="1" type="ORF">SAMN05216466_1195</name>
</gene>
<dbReference type="RefSeq" id="WP_090691221.1">
    <property type="nucleotide sequence ID" value="NZ_CADERL010000008.1"/>
</dbReference>
<dbReference type="EMBL" id="FNCJ01000019">
    <property type="protein sequence ID" value="SDI22207.1"/>
    <property type="molecule type" value="Genomic_DNA"/>
</dbReference>
<dbReference type="OrthoDB" id="9100334at2"/>
<dbReference type="Proteomes" id="UP000199706">
    <property type="component" value="Unassembled WGS sequence"/>
</dbReference>